<keyword evidence="7" id="KW-0865">Zymogen</keyword>
<evidence type="ECO:0000256" key="3">
    <source>
        <dbReference type="ARBA" id="ARBA00012243"/>
    </source>
</evidence>
<dbReference type="NCBIfam" id="TIGR00163">
    <property type="entry name" value="PS_decarb"/>
    <property type="match status" value="1"/>
</dbReference>
<evidence type="ECO:0000256" key="2">
    <source>
        <dbReference type="ARBA" id="ARBA00005189"/>
    </source>
</evidence>
<reference evidence="14" key="1">
    <citation type="submission" date="2019-03" db="EMBL/GenBank/DDBJ databases">
        <title>Aquabacterium pictum sp.nov., the first bacteriochlorophyll a-containing freshwater bacterium in the genus Aquabacterium of the class Betaproteobacteria.</title>
        <authorList>
            <person name="Hirose S."/>
            <person name="Tank M."/>
            <person name="Hara E."/>
            <person name="Tamaki H."/>
            <person name="Takaichi S."/>
            <person name="Haruta S."/>
            <person name="Hanada S."/>
        </authorList>
    </citation>
    <scope>NUCLEOTIDE SEQUENCE [LARGE SCALE GENOMIC DNA]</scope>
    <source>
        <strain evidence="14">W35</strain>
    </source>
</reference>
<keyword evidence="4" id="KW-0444">Lipid biosynthesis</keyword>
<dbReference type="GO" id="GO:0004609">
    <property type="term" value="F:phosphatidylserine decarboxylase activity"/>
    <property type="evidence" value="ECO:0007669"/>
    <property type="project" value="UniProtKB-EC"/>
</dbReference>
<evidence type="ECO:0000256" key="4">
    <source>
        <dbReference type="ARBA" id="ARBA00022516"/>
    </source>
</evidence>
<evidence type="ECO:0000256" key="8">
    <source>
        <dbReference type="ARBA" id="ARBA00023209"/>
    </source>
</evidence>
<keyword evidence="11" id="KW-0670">Pyruvate</keyword>
<gene>
    <name evidence="13" type="ORF">AQPW35_19750</name>
</gene>
<dbReference type="InterPro" id="IPR003817">
    <property type="entry name" value="PS_Dcarbxylase"/>
</dbReference>
<dbReference type="InterPro" id="IPR033177">
    <property type="entry name" value="PSD-B"/>
</dbReference>
<evidence type="ECO:0000256" key="7">
    <source>
        <dbReference type="ARBA" id="ARBA00023145"/>
    </source>
</evidence>
<dbReference type="UniPathway" id="UPA00558"/>
<dbReference type="PANTHER" id="PTHR10067">
    <property type="entry name" value="PHOSPHATIDYLSERINE DECARBOXYLASE"/>
    <property type="match status" value="1"/>
</dbReference>
<evidence type="ECO:0000313" key="13">
    <source>
        <dbReference type="EMBL" id="GCL62894.1"/>
    </source>
</evidence>
<evidence type="ECO:0000256" key="6">
    <source>
        <dbReference type="ARBA" id="ARBA00023098"/>
    </source>
</evidence>
<evidence type="ECO:0000256" key="12">
    <source>
        <dbReference type="ARBA" id="ARBA00024326"/>
    </source>
</evidence>
<dbReference type="Proteomes" id="UP000301751">
    <property type="component" value="Unassembled WGS sequence"/>
</dbReference>
<proteinExistence type="predicted"/>
<keyword evidence="6" id="KW-0443">Lipid metabolism</keyword>
<name>A0A480AMT0_9BURK</name>
<evidence type="ECO:0000256" key="1">
    <source>
        <dbReference type="ARBA" id="ARBA00001928"/>
    </source>
</evidence>
<comment type="pathway">
    <text evidence="12">Phospholipid metabolism; phosphatidylethanolamine biosynthesis.</text>
</comment>
<keyword evidence="8" id="KW-0594">Phospholipid biosynthesis</keyword>
<dbReference type="GO" id="GO:0006646">
    <property type="term" value="P:phosphatidylethanolamine biosynthetic process"/>
    <property type="evidence" value="ECO:0007669"/>
    <property type="project" value="UniProtKB-UniPathway"/>
</dbReference>
<evidence type="ECO:0000256" key="9">
    <source>
        <dbReference type="ARBA" id="ARBA00023239"/>
    </source>
</evidence>
<dbReference type="EC" id="4.1.1.65" evidence="3"/>
<organism evidence="13 14">
    <name type="scientific">Pseudaquabacterium pictum</name>
    <dbReference type="NCBI Taxonomy" id="2315236"/>
    <lineage>
        <taxon>Bacteria</taxon>
        <taxon>Pseudomonadati</taxon>
        <taxon>Pseudomonadota</taxon>
        <taxon>Betaproteobacteria</taxon>
        <taxon>Burkholderiales</taxon>
        <taxon>Sphaerotilaceae</taxon>
        <taxon>Pseudaquabacterium</taxon>
    </lineage>
</organism>
<evidence type="ECO:0000256" key="5">
    <source>
        <dbReference type="ARBA" id="ARBA00022793"/>
    </source>
</evidence>
<comment type="pathway">
    <text evidence="2">Lipid metabolism.</text>
</comment>
<comment type="caution">
    <text evidence="13">The sequence shown here is derived from an EMBL/GenBank/DDBJ whole genome shotgun (WGS) entry which is preliminary data.</text>
</comment>
<dbReference type="AlphaFoldDB" id="A0A480AMT0"/>
<keyword evidence="14" id="KW-1185">Reference proteome</keyword>
<evidence type="ECO:0000256" key="11">
    <source>
        <dbReference type="ARBA" id="ARBA00023317"/>
    </source>
</evidence>
<dbReference type="PANTHER" id="PTHR10067:SF6">
    <property type="entry name" value="PHOSPHATIDYLSERINE DECARBOXYLASE PROENZYME, MITOCHONDRIAL"/>
    <property type="match status" value="1"/>
</dbReference>
<keyword evidence="9" id="KW-0456">Lyase</keyword>
<sequence length="306" mass="34473">MASTRFLTTGFDTRMNFQHWRDRILQQEDLNFLLTNRVPRIALTRFMGWFSQIRQPLVRDVSLWIWQLFGDLDLRDARKTRFDSMHDCFIRELQPGARPVDADPQVLCSPCDAILGACGPVQGLTVFQAKGFPYTLPELFGDDPQAFAPYRDGVFATLRLTSGMYHRFHAPHDCQVHHVTHHSGDTWNVNPIALKRVQKLFCRNERAVVHTRVGAAGHPVALVPVAAILVASLRLHWLSPLLGLDYRGPDELPCDAHFAKGQEMGWFQHGSTIIVFTPRGFTLADGLAPGSRLRMGQALMRLPAGA</sequence>
<dbReference type="Pfam" id="PF02666">
    <property type="entry name" value="PS_Dcarbxylase"/>
    <property type="match status" value="1"/>
</dbReference>
<evidence type="ECO:0000313" key="14">
    <source>
        <dbReference type="Proteomes" id="UP000301751"/>
    </source>
</evidence>
<protein>
    <recommendedName>
        <fullName evidence="3">phosphatidylserine decarboxylase</fullName>
        <ecNumber evidence="3">4.1.1.65</ecNumber>
    </recommendedName>
</protein>
<comment type="cofactor">
    <cofactor evidence="1">
        <name>pyruvate</name>
        <dbReference type="ChEBI" id="CHEBI:15361"/>
    </cofactor>
</comment>
<keyword evidence="10" id="KW-1208">Phospholipid metabolism</keyword>
<dbReference type="EMBL" id="BJCL01000004">
    <property type="protein sequence ID" value="GCL62894.1"/>
    <property type="molecule type" value="Genomic_DNA"/>
</dbReference>
<evidence type="ECO:0000256" key="10">
    <source>
        <dbReference type="ARBA" id="ARBA00023264"/>
    </source>
</evidence>
<accession>A0A480AMT0</accession>
<keyword evidence="5" id="KW-0210">Decarboxylase</keyword>